<organism evidence="2 3">
    <name type="scientific">Clostridium lapidicellarium</name>
    <dbReference type="NCBI Taxonomy" id="3240931"/>
    <lineage>
        <taxon>Bacteria</taxon>
        <taxon>Bacillati</taxon>
        <taxon>Bacillota</taxon>
        <taxon>Clostridia</taxon>
        <taxon>Eubacteriales</taxon>
        <taxon>Clostridiaceae</taxon>
        <taxon>Clostridium</taxon>
    </lineage>
</organism>
<evidence type="ECO:0000259" key="1">
    <source>
        <dbReference type="Pfam" id="PF01966"/>
    </source>
</evidence>
<dbReference type="CDD" id="cd00077">
    <property type="entry name" value="HDc"/>
    <property type="match status" value="1"/>
</dbReference>
<dbReference type="Gene3D" id="1.10.3210.10">
    <property type="entry name" value="Hypothetical protein af1432"/>
    <property type="match status" value="1"/>
</dbReference>
<dbReference type="NCBIfam" id="TIGR00277">
    <property type="entry name" value="HDIG"/>
    <property type="match status" value="1"/>
</dbReference>
<dbReference type="GO" id="GO:0016787">
    <property type="term" value="F:hydrolase activity"/>
    <property type="evidence" value="ECO:0007669"/>
    <property type="project" value="UniProtKB-KW"/>
</dbReference>
<dbReference type="SUPFAM" id="SSF109604">
    <property type="entry name" value="HD-domain/PDEase-like"/>
    <property type="match status" value="1"/>
</dbReference>
<protein>
    <submittedName>
        <fullName evidence="2">HD domain-containing protein</fullName>
        <ecNumber evidence="2">3.1.-.-</ecNumber>
    </submittedName>
</protein>
<keyword evidence="2" id="KW-0378">Hydrolase</keyword>
<dbReference type="EMBL" id="JBGFFE010000023">
    <property type="protein sequence ID" value="MEY8764555.1"/>
    <property type="molecule type" value="Genomic_DNA"/>
</dbReference>
<sequence>MTLFYRVKQFYWALTAELNDSDKNFIKVNLNENEFRLFNKLSLQERKHSVKVAYDVQKICNDKFKNIDVSLLLKAALLHDVGKVYTKLNILDKSLLVLGDKISKGRLKKFCNIKKIKVYYYHPKLGKELLENIEKNNELLYLVENHHNNRIKGNLNLDILRYCDKIN</sequence>
<dbReference type="Proteomes" id="UP001565220">
    <property type="component" value="Unassembled WGS sequence"/>
</dbReference>
<dbReference type="InterPro" id="IPR006674">
    <property type="entry name" value="HD_domain"/>
</dbReference>
<accession>A0ABV4E095</accession>
<reference evidence="2 3" key="1">
    <citation type="submission" date="2024-08" db="EMBL/GenBank/DDBJ databases">
        <title>Clostridium lapicellarii sp. nov., and Clostridium renhuaiense sp. nov., two species isolated from the mud in a fermentation cellar used for producing sauce-flavour Chinese liquors.</title>
        <authorList>
            <person name="Yang F."/>
            <person name="Wang H."/>
            <person name="Chen L.Q."/>
            <person name="Zhou N."/>
            <person name="Lu J.J."/>
            <person name="Pu X.X."/>
            <person name="Wan B."/>
            <person name="Wang L."/>
            <person name="Liu S.J."/>
        </authorList>
    </citation>
    <scope>NUCLEOTIDE SEQUENCE [LARGE SCALE GENOMIC DNA]</scope>
    <source>
        <strain evidence="2 3">MT-113</strain>
    </source>
</reference>
<dbReference type="Pfam" id="PF01966">
    <property type="entry name" value="HD"/>
    <property type="match status" value="1"/>
</dbReference>
<evidence type="ECO:0000313" key="2">
    <source>
        <dbReference type="EMBL" id="MEY8764555.1"/>
    </source>
</evidence>
<dbReference type="InterPro" id="IPR006675">
    <property type="entry name" value="HDIG_dom"/>
</dbReference>
<dbReference type="InterPro" id="IPR003607">
    <property type="entry name" value="HD/PDEase_dom"/>
</dbReference>
<keyword evidence="3" id="KW-1185">Reference proteome</keyword>
<comment type="caution">
    <text evidence="2">The sequence shown here is derived from an EMBL/GenBank/DDBJ whole genome shotgun (WGS) entry which is preliminary data.</text>
</comment>
<gene>
    <name evidence="2" type="ORF">AB8S09_13090</name>
</gene>
<dbReference type="RefSeq" id="WP_294185208.1">
    <property type="nucleotide sequence ID" value="NZ_JBGFFE010000023.1"/>
</dbReference>
<evidence type="ECO:0000313" key="3">
    <source>
        <dbReference type="Proteomes" id="UP001565220"/>
    </source>
</evidence>
<dbReference type="EC" id="3.1.-.-" evidence="2"/>
<proteinExistence type="predicted"/>
<name>A0ABV4E095_9CLOT</name>
<feature type="domain" description="HD" evidence="1">
    <location>
        <begin position="47"/>
        <end position="164"/>
    </location>
</feature>